<dbReference type="Proteomes" id="UP000184509">
    <property type="component" value="Unassembled WGS sequence"/>
</dbReference>
<evidence type="ECO:0000256" key="7">
    <source>
        <dbReference type="ARBA" id="ARBA00023065"/>
    </source>
</evidence>
<keyword evidence="3" id="KW-0050">Antiport</keyword>
<keyword evidence="8 10" id="KW-0472">Membrane</keyword>
<keyword evidence="5 10" id="KW-0812">Transmembrane</keyword>
<dbReference type="GO" id="GO:0042910">
    <property type="term" value="F:xenobiotic transmembrane transporter activity"/>
    <property type="evidence" value="ECO:0007669"/>
    <property type="project" value="InterPro"/>
</dbReference>
<dbReference type="NCBIfam" id="TIGR00797">
    <property type="entry name" value="matE"/>
    <property type="match status" value="1"/>
</dbReference>
<feature type="transmembrane region" description="Helical" evidence="10">
    <location>
        <begin position="393"/>
        <end position="414"/>
    </location>
</feature>
<dbReference type="STRING" id="1297750.SAMN05444405_11846"/>
<keyword evidence="12" id="KW-1185">Reference proteome</keyword>
<accession>A0A1M5FXZ4</accession>
<dbReference type="AlphaFoldDB" id="A0A1M5FXZ4"/>
<keyword evidence="6 10" id="KW-1133">Transmembrane helix</keyword>
<feature type="transmembrane region" description="Helical" evidence="10">
    <location>
        <begin position="64"/>
        <end position="86"/>
    </location>
</feature>
<sequence length="454" mass="49604">MALLKKEVSEILSKVQPDSIMNQLVRLALPVIASSFMSMAYNFINMFFVGKFGSEAVAAVGSAGFYMNLSWAISSLLTVGVGIKVSHAIGESNLFIARSYVKNGLRAVIMLALACFALLAMTRQFLIGLIQLNNPVIEKAATDYLLLVGMSIPFLFQNLFFTSVFIGYGDSRSPFRINVAALIINILLDFILIFPVGLGIKGAAIATIISQAIATILFYRKLNKTEELKPVETVYQYSFLKDIIKLGISPAIQRISFTAVAIVMARIISDWGATAIAVQKVGVQIEAISYMTAGGFVSALSTISGKAYGARDYQTQWAAFRSGMLLAFLIGTATSVLLIAFPGFLFSIFLSDADSIAMGREYLIILGFSQLFMCMELMATGAFFGWGRTNIPAISGIIFTVIRIPTAISFINFWKHALSSVWWSISISSIAKGILLVTLYIILFKLFIKKHNSI</sequence>
<dbReference type="CDD" id="cd13140">
    <property type="entry name" value="MATE_like_1"/>
    <property type="match status" value="1"/>
</dbReference>
<dbReference type="EMBL" id="FQTV01000018">
    <property type="protein sequence ID" value="SHF96430.1"/>
    <property type="molecule type" value="Genomic_DNA"/>
</dbReference>
<evidence type="ECO:0000256" key="5">
    <source>
        <dbReference type="ARBA" id="ARBA00022692"/>
    </source>
</evidence>
<proteinExistence type="predicted"/>
<feature type="transmembrane region" description="Helical" evidence="10">
    <location>
        <begin position="325"/>
        <end position="350"/>
    </location>
</feature>
<evidence type="ECO:0000256" key="6">
    <source>
        <dbReference type="ARBA" id="ARBA00022989"/>
    </source>
</evidence>
<dbReference type="GO" id="GO:0006811">
    <property type="term" value="P:monoatomic ion transport"/>
    <property type="evidence" value="ECO:0007669"/>
    <property type="project" value="UniProtKB-KW"/>
</dbReference>
<evidence type="ECO:0000256" key="1">
    <source>
        <dbReference type="ARBA" id="ARBA00004651"/>
    </source>
</evidence>
<dbReference type="PANTHER" id="PTHR43298">
    <property type="entry name" value="MULTIDRUG RESISTANCE PROTEIN NORM-RELATED"/>
    <property type="match status" value="1"/>
</dbReference>
<evidence type="ECO:0000256" key="2">
    <source>
        <dbReference type="ARBA" id="ARBA00022448"/>
    </source>
</evidence>
<evidence type="ECO:0000256" key="10">
    <source>
        <dbReference type="SAM" id="Phobius"/>
    </source>
</evidence>
<keyword evidence="2" id="KW-0813">Transport</keyword>
<gene>
    <name evidence="11" type="ORF">SAMN05444405_11846</name>
</gene>
<dbReference type="InterPro" id="IPR050222">
    <property type="entry name" value="MATE_MdtK"/>
</dbReference>
<dbReference type="GO" id="GO:0005886">
    <property type="term" value="C:plasma membrane"/>
    <property type="evidence" value="ECO:0007669"/>
    <property type="project" value="UniProtKB-SubCell"/>
</dbReference>
<protein>
    <recommendedName>
        <fullName evidence="9">Multidrug-efflux transporter</fullName>
    </recommendedName>
</protein>
<keyword evidence="7" id="KW-0406">Ion transport</keyword>
<evidence type="ECO:0000313" key="12">
    <source>
        <dbReference type="Proteomes" id="UP000184509"/>
    </source>
</evidence>
<feature type="transmembrane region" description="Helical" evidence="10">
    <location>
        <begin position="200"/>
        <end position="219"/>
    </location>
</feature>
<dbReference type="PANTHER" id="PTHR43298:SF2">
    <property type="entry name" value="FMN_FAD EXPORTER YEEO-RELATED"/>
    <property type="match status" value="1"/>
</dbReference>
<dbReference type="InterPro" id="IPR002528">
    <property type="entry name" value="MATE_fam"/>
</dbReference>
<evidence type="ECO:0000256" key="4">
    <source>
        <dbReference type="ARBA" id="ARBA00022475"/>
    </source>
</evidence>
<feature type="transmembrane region" description="Helical" evidence="10">
    <location>
        <begin position="175"/>
        <end position="194"/>
    </location>
</feature>
<keyword evidence="4" id="KW-1003">Cell membrane</keyword>
<feature type="transmembrane region" description="Helical" evidence="10">
    <location>
        <begin position="24"/>
        <end position="44"/>
    </location>
</feature>
<comment type="subcellular location">
    <subcellularLocation>
        <location evidence="1">Cell membrane</location>
        <topology evidence="1">Multi-pass membrane protein</topology>
    </subcellularLocation>
</comment>
<feature type="transmembrane region" description="Helical" evidence="10">
    <location>
        <begin position="362"/>
        <end position="386"/>
    </location>
</feature>
<evidence type="ECO:0000256" key="3">
    <source>
        <dbReference type="ARBA" id="ARBA00022449"/>
    </source>
</evidence>
<dbReference type="PIRSF" id="PIRSF006603">
    <property type="entry name" value="DinF"/>
    <property type="match status" value="1"/>
</dbReference>
<dbReference type="InterPro" id="IPR048279">
    <property type="entry name" value="MdtK-like"/>
</dbReference>
<name>A0A1M5FXZ4_9BACE</name>
<organism evidence="11 12">
    <name type="scientific">Bacteroides luti</name>
    <dbReference type="NCBI Taxonomy" id="1297750"/>
    <lineage>
        <taxon>Bacteria</taxon>
        <taxon>Pseudomonadati</taxon>
        <taxon>Bacteroidota</taxon>
        <taxon>Bacteroidia</taxon>
        <taxon>Bacteroidales</taxon>
        <taxon>Bacteroidaceae</taxon>
        <taxon>Bacteroides</taxon>
    </lineage>
</organism>
<feature type="transmembrane region" description="Helical" evidence="10">
    <location>
        <begin position="107"/>
        <end position="132"/>
    </location>
</feature>
<evidence type="ECO:0000256" key="8">
    <source>
        <dbReference type="ARBA" id="ARBA00023136"/>
    </source>
</evidence>
<dbReference type="RefSeq" id="WP_175550529.1">
    <property type="nucleotide sequence ID" value="NZ_FQTV01000018.1"/>
</dbReference>
<dbReference type="Pfam" id="PF01554">
    <property type="entry name" value="MatE"/>
    <property type="match status" value="2"/>
</dbReference>
<dbReference type="GO" id="GO:0015297">
    <property type="term" value="F:antiporter activity"/>
    <property type="evidence" value="ECO:0007669"/>
    <property type="project" value="UniProtKB-KW"/>
</dbReference>
<feature type="transmembrane region" description="Helical" evidence="10">
    <location>
        <begin position="144"/>
        <end position="168"/>
    </location>
</feature>
<evidence type="ECO:0000256" key="9">
    <source>
        <dbReference type="ARBA" id="ARBA00031636"/>
    </source>
</evidence>
<evidence type="ECO:0000313" key="11">
    <source>
        <dbReference type="EMBL" id="SHF96430.1"/>
    </source>
</evidence>
<feature type="transmembrane region" description="Helical" evidence="10">
    <location>
        <begin position="420"/>
        <end position="448"/>
    </location>
</feature>
<reference evidence="11 12" key="1">
    <citation type="submission" date="2016-11" db="EMBL/GenBank/DDBJ databases">
        <authorList>
            <person name="Jaros S."/>
            <person name="Januszkiewicz K."/>
            <person name="Wedrychowicz H."/>
        </authorList>
    </citation>
    <scope>NUCLEOTIDE SEQUENCE [LARGE SCALE GENOMIC DNA]</scope>
    <source>
        <strain evidence="11 12">DSM 26991</strain>
    </source>
</reference>